<reference evidence="1" key="2">
    <citation type="submission" date="2021-08" db="EMBL/GenBank/DDBJ databases">
        <authorList>
            <person name="Eriksson T."/>
        </authorList>
    </citation>
    <scope>NUCLEOTIDE SEQUENCE</scope>
    <source>
        <strain evidence="1">Stoneville</strain>
        <tissue evidence="1">Whole head</tissue>
    </source>
</reference>
<accession>A0A8J6HX43</accession>
<protein>
    <submittedName>
        <fullName evidence="1">Uncharacterized protein</fullName>
    </submittedName>
</protein>
<evidence type="ECO:0000313" key="1">
    <source>
        <dbReference type="EMBL" id="KAH0821381.1"/>
    </source>
</evidence>
<proteinExistence type="predicted"/>
<gene>
    <name evidence="1" type="ORF">GEV33_001408</name>
</gene>
<dbReference type="AlphaFoldDB" id="A0A8J6HX43"/>
<name>A0A8J6HX43_TENMO</name>
<sequence>MEENGAVDGYKQEHLETCDGNCLVLPTRLLSNRIESKNSVGIWAKGAAIAARGRDQLRIGRKSVVFGRRLHKITSISVAVALRAPPLSEAASPKTESVQPKERIFERCGSDESKGPMVDTRGQWAAIHWATSPSHAPKITTDADVWRGRDATSVLFLTYKSISTTTVWHDRAYKQTVPPLGALCECENNRFDERTDTSWDLHDPSID</sequence>
<comment type="caution">
    <text evidence="1">The sequence shown here is derived from an EMBL/GenBank/DDBJ whole genome shotgun (WGS) entry which is preliminary data.</text>
</comment>
<reference evidence="1" key="1">
    <citation type="journal article" date="2020" name="J Insects Food Feed">
        <title>The yellow mealworm (Tenebrio molitor) genome: a resource for the emerging insects as food and feed industry.</title>
        <authorList>
            <person name="Eriksson T."/>
            <person name="Andere A."/>
            <person name="Kelstrup H."/>
            <person name="Emery V."/>
            <person name="Picard C."/>
        </authorList>
    </citation>
    <scope>NUCLEOTIDE SEQUENCE</scope>
    <source>
        <strain evidence="1">Stoneville</strain>
        <tissue evidence="1">Whole head</tissue>
    </source>
</reference>
<evidence type="ECO:0000313" key="2">
    <source>
        <dbReference type="Proteomes" id="UP000719412"/>
    </source>
</evidence>
<keyword evidence="2" id="KW-1185">Reference proteome</keyword>
<dbReference type="Proteomes" id="UP000719412">
    <property type="component" value="Unassembled WGS sequence"/>
</dbReference>
<dbReference type="EMBL" id="JABDTM020008084">
    <property type="protein sequence ID" value="KAH0821381.1"/>
    <property type="molecule type" value="Genomic_DNA"/>
</dbReference>
<organism evidence="1 2">
    <name type="scientific">Tenebrio molitor</name>
    <name type="common">Yellow mealworm beetle</name>
    <dbReference type="NCBI Taxonomy" id="7067"/>
    <lineage>
        <taxon>Eukaryota</taxon>
        <taxon>Metazoa</taxon>
        <taxon>Ecdysozoa</taxon>
        <taxon>Arthropoda</taxon>
        <taxon>Hexapoda</taxon>
        <taxon>Insecta</taxon>
        <taxon>Pterygota</taxon>
        <taxon>Neoptera</taxon>
        <taxon>Endopterygota</taxon>
        <taxon>Coleoptera</taxon>
        <taxon>Polyphaga</taxon>
        <taxon>Cucujiformia</taxon>
        <taxon>Tenebrionidae</taxon>
        <taxon>Tenebrio</taxon>
    </lineage>
</organism>